<dbReference type="InterPro" id="IPR013154">
    <property type="entry name" value="ADH-like_N"/>
</dbReference>
<keyword evidence="2" id="KW-0560">Oxidoreductase</keyword>
<evidence type="ECO:0000313" key="5">
    <source>
        <dbReference type="Proteomes" id="UP000027002"/>
    </source>
</evidence>
<dbReference type="SUPFAM" id="SSF50129">
    <property type="entry name" value="GroES-like"/>
    <property type="match status" value="1"/>
</dbReference>
<dbReference type="EMBL" id="CP072758">
    <property type="protein sequence ID" value="QUC23291.1"/>
    <property type="molecule type" value="Genomic_DNA"/>
</dbReference>
<proteinExistence type="predicted"/>
<evidence type="ECO:0000256" key="2">
    <source>
        <dbReference type="ARBA" id="ARBA00023002"/>
    </source>
</evidence>
<dbReference type="SMART" id="SM00829">
    <property type="entry name" value="PKS_ER"/>
    <property type="match status" value="1"/>
</dbReference>
<dbReference type="AlphaFoldDB" id="A0A8E5HXE7"/>
<dbReference type="GO" id="GO:0070402">
    <property type="term" value="F:NADPH binding"/>
    <property type="evidence" value="ECO:0007669"/>
    <property type="project" value="TreeGrafter"/>
</dbReference>
<keyword evidence="1" id="KW-0521">NADP</keyword>
<dbReference type="SUPFAM" id="SSF51735">
    <property type="entry name" value="NAD(P)-binding Rossmann-fold domains"/>
    <property type="match status" value="1"/>
</dbReference>
<dbReference type="RefSeq" id="XP_043000964.1">
    <property type="nucleotide sequence ID" value="XM_043145029.1"/>
</dbReference>
<gene>
    <name evidence="4" type="ORF">UV8b_07532</name>
</gene>
<evidence type="ECO:0000313" key="4">
    <source>
        <dbReference type="EMBL" id="QUC23291.1"/>
    </source>
</evidence>
<dbReference type="Pfam" id="PF08240">
    <property type="entry name" value="ADH_N"/>
    <property type="match status" value="1"/>
</dbReference>
<organism evidence="4 5">
    <name type="scientific">Ustilaginoidea virens</name>
    <name type="common">Rice false smut fungus</name>
    <name type="synonym">Villosiclava virens</name>
    <dbReference type="NCBI Taxonomy" id="1159556"/>
    <lineage>
        <taxon>Eukaryota</taxon>
        <taxon>Fungi</taxon>
        <taxon>Dikarya</taxon>
        <taxon>Ascomycota</taxon>
        <taxon>Pezizomycotina</taxon>
        <taxon>Sordariomycetes</taxon>
        <taxon>Hypocreomycetidae</taxon>
        <taxon>Hypocreales</taxon>
        <taxon>Clavicipitaceae</taxon>
        <taxon>Ustilaginoidea</taxon>
    </lineage>
</organism>
<evidence type="ECO:0000256" key="1">
    <source>
        <dbReference type="ARBA" id="ARBA00022857"/>
    </source>
</evidence>
<dbReference type="KEGG" id="uvi:66068309"/>
<dbReference type="Proteomes" id="UP000027002">
    <property type="component" value="Chromosome 6"/>
</dbReference>
<name>A0A8E5HXE7_USTVR</name>
<dbReference type="CDD" id="cd05276">
    <property type="entry name" value="p53_inducible_oxidoreductase"/>
    <property type="match status" value="1"/>
</dbReference>
<dbReference type="GeneID" id="66068309"/>
<dbReference type="Gene3D" id="3.90.180.10">
    <property type="entry name" value="Medium-chain alcohol dehydrogenases, catalytic domain"/>
    <property type="match status" value="1"/>
</dbReference>
<evidence type="ECO:0000259" key="3">
    <source>
        <dbReference type="SMART" id="SM00829"/>
    </source>
</evidence>
<dbReference type="Gene3D" id="3.40.50.720">
    <property type="entry name" value="NAD(P)-binding Rossmann-like Domain"/>
    <property type="match status" value="1"/>
</dbReference>
<protein>
    <recommendedName>
        <fullName evidence="3">Enoyl reductase (ER) domain-containing protein</fullName>
    </recommendedName>
</protein>
<accession>A0A8E5HXE7</accession>
<dbReference type="InterPro" id="IPR014189">
    <property type="entry name" value="Quinone_OxRdtase_PIG3"/>
</dbReference>
<dbReference type="InterPro" id="IPR036291">
    <property type="entry name" value="NAD(P)-bd_dom_sf"/>
</dbReference>
<dbReference type="PANTHER" id="PTHR48106">
    <property type="entry name" value="QUINONE OXIDOREDUCTASE PIG3-RELATED"/>
    <property type="match status" value="1"/>
</dbReference>
<dbReference type="Pfam" id="PF00107">
    <property type="entry name" value="ADH_zinc_N"/>
    <property type="match status" value="1"/>
</dbReference>
<feature type="domain" description="Enoyl reductase (ER)" evidence="3">
    <location>
        <begin position="11"/>
        <end position="331"/>
    </location>
</feature>
<dbReference type="InterPro" id="IPR020843">
    <property type="entry name" value="ER"/>
</dbReference>
<dbReference type="OrthoDB" id="203908at2759"/>
<reference evidence="4" key="1">
    <citation type="submission" date="2020-03" db="EMBL/GenBank/DDBJ databases">
        <title>A mixture of massive structural variations and highly conserved coding sequences in Ustilaginoidea virens genome.</title>
        <authorList>
            <person name="Zhang K."/>
            <person name="Zhao Z."/>
            <person name="Zhang Z."/>
            <person name="Li Y."/>
            <person name="Hsiang T."/>
            <person name="Sun W."/>
        </authorList>
    </citation>
    <scope>NUCLEOTIDE SEQUENCE</scope>
    <source>
        <strain evidence="4">UV-8b</strain>
    </source>
</reference>
<dbReference type="NCBIfam" id="TIGR02824">
    <property type="entry name" value="quinone_pig3"/>
    <property type="match status" value="1"/>
</dbReference>
<dbReference type="InterPro" id="IPR013149">
    <property type="entry name" value="ADH-like_C"/>
</dbReference>
<dbReference type="InterPro" id="IPR011032">
    <property type="entry name" value="GroES-like_sf"/>
</dbReference>
<dbReference type="PANTHER" id="PTHR48106:SF18">
    <property type="entry name" value="QUINONE OXIDOREDUCTASE PIG3"/>
    <property type="match status" value="1"/>
</dbReference>
<dbReference type="GO" id="GO:0016651">
    <property type="term" value="F:oxidoreductase activity, acting on NAD(P)H"/>
    <property type="evidence" value="ECO:0007669"/>
    <property type="project" value="TreeGrafter"/>
</dbReference>
<keyword evidence="5" id="KW-1185">Reference proteome</keyword>
<sequence length="334" mass="36039">MKAVDIKGGRGERDALFINADTPKPVAAEGQAIVKVEAFGINRMDILQRRGLYPVPPQAPPTLGVEFSGTIESFGPGDRGRGSSLAVGDRVLGLAYGGAYAEYVAVGCRTLLRKPDHLSYAQAAAVPEAWMTATQALHMVLGFAAGRSILWHAGASGVGVAGIQLSRAAGAGDVFATAGSDAKCAFVTSRLGATAAFNYKTEDWVRRVKDRTGGRGVDYIVDFVGADFFAKNLDVAARDCRIVLLGTLSGGRVADADISQMLHKRIRIEGSSLRSRHQDYQGELRDRLEAYWPKFEDGTFKIVVDKVLPWERIQDAHEHMEEARNMGKIVCTIS</sequence>